<organism evidence="1">
    <name type="scientific">marine sediment metagenome</name>
    <dbReference type="NCBI Taxonomy" id="412755"/>
    <lineage>
        <taxon>unclassified sequences</taxon>
        <taxon>metagenomes</taxon>
        <taxon>ecological metagenomes</taxon>
    </lineage>
</organism>
<dbReference type="EMBL" id="LAZR01063734">
    <property type="protein sequence ID" value="KKK58930.1"/>
    <property type="molecule type" value="Genomic_DNA"/>
</dbReference>
<proteinExistence type="predicted"/>
<feature type="non-terminal residue" evidence="1">
    <location>
        <position position="1"/>
    </location>
</feature>
<sequence>PAIGGSAKTDAVQKYCGTLIHCEMYSRVAPMTTEQKQGGEMSTTESKVRMWYKSHPDKDFPNIEYKAKTTVPAPELHKLEKKYPGGFFVPGREHGLDEFVKAQEDVIAGRTEDLEGWKVKVDEKFKEEK</sequence>
<accession>A0A0F8XDC3</accession>
<gene>
    <name evidence="1" type="ORF">LCGC14_3039500</name>
</gene>
<name>A0A0F8XDC3_9ZZZZ</name>
<protein>
    <submittedName>
        <fullName evidence="1">Uncharacterized protein</fullName>
    </submittedName>
</protein>
<reference evidence="1" key="1">
    <citation type="journal article" date="2015" name="Nature">
        <title>Complex archaea that bridge the gap between prokaryotes and eukaryotes.</title>
        <authorList>
            <person name="Spang A."/>
            <person name="Saw J.H."/>
            <person name="Jorgensen S.L."/>
            <person name="Zaremba-Niedzwiedzka K."/>
            <person name="Martijn J."/>
            <person name="Lind A.E."/>
            <person name="van Eijk R."/>
            <person name="Schleper C."/>
            <person name="Guy L."/>
            <person name="Ettema T.J."/>
        </authorList>
    </citation>
    <scope>NUCLEOTIDE SEQUENCE</scope>
</reference>
<comment type="caution">
    <text evidence="1">The sequence shown here is derived from an EMBL/GenBank/DDBJ whole genome shotgun (WGS) entry which is preliminary data.</text>
</comment>
<dbReference type="AlphaFoldDB" id="A0A0F8XDC3"/>
<evidence type="ECO:0000313" key="1">
    <source>
        <dbReference type="EMBL" id="KKK58930.1"/>
    </source>
</evidence>